<feature type="region of interest" description="Disordered" evidence="2">
    <location>
        <begin position="1"/>
        <end position="53"/>
    </location>
</feature>
<protein>
    <submittedName>
        <fullName evidence="3">Uncharacterized protein</fullName>
    </submittedName>
</protein>
<sequence length="132" mass="14342">MALPPKRPTDLAVDLSSDSGVSESDSGTPPSDAPPVASPDLPQNDSGIATTIPPKLSGKMYMFAYKQPGSQETYDGNGKLDELFPLPCRLVQPWREDESKEKEEKKTKNLEAEIAVVERALELSLERKPTSG</sequence>
<dbReference type="Proteomes" id="UP000192578">
    <property type="component" value="Unassembled WGS sequence"/>
</dbReference>
<gene>
    <name evidence="3" type="ORF">BV898_12334</name>
</gene>
<evidence type="ECO:0000313" key="3">
    <source>
        <dbReference type="EMBL" id="OQV13483.1"/>
    </source>
</evidence>
<reference evidence="4" key="1">
    <citation type="submission" date="2017-01" db="EMBL/GenBank/DDBJ databases">
        <title>Comparative genomics of anhydrobiosis in the tardigrade Hypsibius dujardini.</title>
        <authorList>
            <person name="Yoshida Y."/>
            <person name="Koutsovoulos G."/>
            <person name="Laetsch D."/>
            <person name="Stevens L."/>
            <person name="Kumar S."/>
            <person name="Horikawa D."/>
            <person name="Ishino K."/>
            <person name="Komine S."/>
            <person name="Tomita M."/>
            <person name="Blaxter M."/>
            <person name="Arakawa K."/>
        </authorList>
    </citation>
    <scope>NUCLEOTIDE SEQUENCE [LARGE SCALE GENOMIC DNA]</scope>
    <source>
        <strain evidence="4">Z151</strain>
    </source>
</reference>
<feature type="compositionally biased region" description="Low complexity" evidence="2">
    <location>
        <begin position="13"/>
        <end position="30"/>
    </location>
</feature>
<accession>A0A1W0WED5</accession>
<keyword evidence="1" id="KW-0175">Coiled coil</keyword>
<evidence type="ECO:0000313" key="4">
    <source>
        <dbReference type="Proteomes" id="UP000192578"/>
    </source>
</evidence>
<name>A0A1W0WED5_HYPEX</name>
<comment type="caution">
    <text evidence="3">The sequence shown here is derived from an EMBL/GenBank/DDBJ whole genome shotgun (WGS) entry which is preliminary data.</text>
</comment>
<dbReference type="AlphaFoldDB" id="A0A1W0WED5"/>
<organism evidence="3 4">
    <name type="scientific">Hypsibius exemplaris</name>
    <name type="common">Freshwater tardigrade</name>
    <dbReference type="NCBI Taxonomy" id="2072580"/>
    <lineage>
        <taxon>Eukaryota</taxon>
        <taxon>Metazoa</taxon>
        <taxon>Ecdysozoa</taxon>
        <taxon>Tardigrada</taxon>
        <taxon>Eutardigrada</taxon>
        <taxon>Parachela</taxon>
        <taxon>Hypsibioidea</taxon>
        <taxon>Hypsibiidae</taxon>
        <taxon>Hypsibius</taxon>
    </lineage>
</organism>
<dbReference type="EMBL" id="MTYJ01000123">
    <property type="protein sequence ID" value="OQV13483.1"/>
    <property type="molecule type" value="Genomic_DNA"/>
</dbReference>
<evidence type="ECO:0000256" key="1">
    <source>
        <dbReference type="SAM" id="Coils"/>
    </source>
</evidence>
<proteinExistence type="predicted"/>
<feature type="coiled-coil region" evidence="1">
    <location>
        <begin position="100"/>
        <end position="127"/>
    </location>
</feature>
<evidence type="ECO:0000256" key="2">
    <source>
        <dbReference type="SAM" id="MobiDB-lite"/>
    </source>
</evidence>
<keyword evidence="4" id="KW-1185">Reference proteome</keyword>